<accession>A0ABW2BU60</accession>
<dbReference type="InterPro" id="IPR053169">
    <property type="entry name" value="MUG_Protein"/>
</dbReference>
<dbReference type="Pfam" id="PF03663">
    <property type="entry name" value="Glyco_hydro_76"/>
    <property type="match status" value="1"/>
</dbReference>
<dbReference type="PIRSF" id="PIRSF021505">
    <property type="entry name" value="O_gly_hdrol"/>
    <property type="match status" value="1"/>
</dbReference>
<dbReference type="InterPro" id="IPR014512">
    <property type="entry name" value="O_gly_hydro"/>
</dbReference>
<evidence type="ECO:0000313" key="2">
    <source>
        <dbReference type="Proteomes" id="UP001596337"/>
    </source>
</evidence>
<organism evidence="1 2">
    <name type="scientific">Haloechinothrix salitolerans</name>
    <dbReference type="NCBI Taxonomy" id="926830"/>
    <lineage>
        <taxon>Bacteria</taxon>
        <taxon>Bacillati</taxon>
        <taxon>Actinomycetota</taxon>
        <taxon>Actinomycetes</taxon>
        <taxon>Pseudonocardiales</taxon>
        <taxon>Pseudonocardiaceae</taxon>
        <taxon>Haloechinothrix</taxon>
    </lineage>
</organism>
<dbReference type="RefSeq" id="WP_345392345.1">
    <property type="nucleotide sequence ID" value="NZ_BAABLA010000007.1"/>
</dbReference>
<keyword evidence="2" id="KW-1185">Reference proteome</keyword>
<dbReference type="InterPro" id="IPR005198">
    <property type="entry name" value="Glyco_hydro_76"/>
</dbReference>
<gene>
    <name evidence="1" type="ORF">ACFQGD_01060</name>
</gene>
<evidence type="ECO:0000313" key="1">
    <source>
        <dbReference type="EMBL" id="MFC6865727.1"/>
    </source>
</evidence>
<reference evidence="2" key="1">
    <citation type="journal article" date="2019" name="Int. J. Syst. Evol. Microbiol.">
        <title>The Global Catalogue of Microorganisms (GCM) 10K type strain sequencing project: providing services to taxonomists for standard genome sequencing and annotation.</title>
        <authorList>
            <consortium name="The Broad Institute Genomics Platform"/>
            <consortium name="The Broad Institute Genome Sequencing Center for Infectious Disease"/>
            <person name="Wu L."/>
            <person name="Ma J."/>
        </authorList>
    </citation>
    <scope>NUCLEOTIDE SEQUENCE [LARGE SCALE GENOMIC DNA]</scope>
    <source>
        <strain evidence="2">KCTC 32255</strain>
    </source>
</reference>
<sequence length="360" mass="39509">MAAWHSDHVDHLADRAAAAEDAVLGRHVVRLWCLPRTALGRNGWPPTREQRWHRTWNYWWQAHLLDCLIDAQLRAPSARRAGLISNLITGIHLRNRLSWTNNYFDDMAWLGLALHRAKDVIGLDVDDALTELTEQLHIAWTPDGGGGIWWRRGDGYKNAPANGPAAILLARTGEKARATEIMTWLTDTLVDPTTGLVFDGLRIDRDTGEVGELVKRIYTYCQGVYLGGCVELARTDSGTLWRERAERTIDAIAMKLAPNGVLRGHGGGDGGLFSGICARYLALAASELPQRTAADTARDIVLASAEACWQGAALAHGPLFGPDWAKQATVPAKGEQRPSRELSVQVGGWLVLEAAAALRR</sequence>
<dbReference type="InterPro" id="IPR008928">
    <property type="entry name" value="6-hairpin_glycosidase_sf"/>
</dbReference>
<dbReference type="GO" id="GO:0016787">
    <property type="term" value="F:hydrolase activity"/>
    <property type="evidence" value="ECO:0007669"/>
    <property type="project" value="UniProtKB-KW"/>
</dbReference>
<dbReference type="Gene3D" id="1.50.10.20">
    <property type="match status" value="1"/>
</dbReference>
<protein>
    <submittedName>
        <fullName evidence="1">Glycoside hydrolase family 76 protein</fullName>
    </submittedName>
</protein>
<proteinExistence type="predicted"/>
<keyword evidence="1" id="KW-0378">Hydrolase</keyword>
<dbReference type="SUPFAM" id="SSF48208">
    <property type="entry name" value="Six-hairpin glycosidases"/>
    <property type="match status" value="1"/>
</dbReference>
<dbReference type="EMBL" id="JBHSXX010000001">
    <property type="protein sequence ID" value="MFC6865727.1"/>
    <property type="molecule type" value="Genomic_DNA"/>
</dbReference>
<dbReference type="Proteomes" id="UP001596337">
    <property type="component" value="Unassembled WGS sequence"/>
</dbReference>
<name>A0ABW2BU60_9PSEU</name>
<dbReference type="PANTHER" id="PTHR47791">
    <property type="entry name" value="MEIOTICALLY UP-REGULATED GENE 191 PROTEIN"/>
    <property type="match status" value="1"/>
</dbReference>
<dbReference type="PANTHER" id="PTHR47791:SF3">
    <property type="entry name" value="MEIOTICALLY UP-REGULATED GENE 191 PROTEIN"/>
    <property type="match status" value="1"/>
</dbReference>
<comment type="caution">
    <text evidence="1">The sequence shown here is derived from an EMBL/GenBank/DDBJ whole genome shotgun (WGS) entry which is preliminary data.</text>
</comment>